<name>A0ABQ9JME0_9CUCU</name>
<organism evidence="1 2">
    <name type="scientific">Molorchus minor</name>
    <dbReference type="NCBI Taxonomy" id="1323400"/>
    <lineage>
        <taxon>Eukaryota</taxon>
        <taxon>Metazoa</taxon>
        <taxon>Ecdysozoa</taxon>
        <taxon>Arthropoda</taxon>
        <taxon>Hexapoda</taxon>
        <taxon>Insecta</taxon>
        <taxon>Pterygota</taxon>
        <taxon>Neoptera</taxon>
        <taxon>Endopterygota</taxon>
        <taxon>Coleoptera</taxon>
        <taxon>Polyphaga</taxon>
        <taxon>Cucujiformia</taxon>
        <taxon>Chrysomeloidea</taxon>
        <taxon>Cerambycidae</taxon>
        <taxon>Lamiinae</taxon>
        <taxon>Monochamini</taxon>
        <taxon>Molorchus</taxon>
    </lineage>
</organism>
<dbReference type="EMBL" id="JAPWTJ010000342">
    <property type="protein sequence ID" value="KAJ8979398.1"/>
    <property type="molecule type" value="Genomic_DNA"/>
</dbReference>
<comment type="caution">
    <text evidence="1">The sequence shown here is derived from an EMBL/GenBank/DDBJ whole genome shotgun (WGS) entry which is preliminary data.</text>
</comment>
<evidence type="ECO:0000313" key="2">
    <source>
        <dbReference type="Proteomes" id="UP001162164"/>
    </source>
</evidence>
<accession>A0ABQ9JME0</accession>
<dbReference type="Proteomes" id="UP001162164">
    <property type="component" value="Unassembled WGS sequence"/>
</dbReference>
<protein>
    <submittedName>
        <fullName evidence="1">Uncharacterized protein</fullName>
    </submittedName>
</protein>
<sequence>MAGQQSSNLLIGDQPAPAAILSTIFCSCTKCCGARCGCRKAGIRRALQYAITVRARARTATPVEVDNLEYEDTDEDGVDATYEADLESIHSI</sequence>
<gene>
    <name evidence="1" type="ORF">NQ317_015827</name>
</gene>
<evidence type="ECO:0000313" key="1">
    <source>
        <dbReference type="EMBL" id="KAJ8979398.1"/>
    </source>
</evidence>
<keyword evidence="2" id="KW-1185">Reference proteome</keyword>
<reference evidence="1" key="1">
    <citation type="journal article" date="2023" name="Insect Mol. Biol.">
        <title>Genome sequencing provides insights into the evolution of gene families encoding plant cell wall-degrading enzymes in longhorned beetles.</title>
        <authorList>
            <person name="Shin N.R."/>
            <person name="Okamura Y."/>
            <person name="Kirsch R."/>
            <person name="Pauchet Y."/>
        </authorList>
    </citation>
    <scope>NUCLEOTIDE SEQUENCE</scope>
    <source>
        <strain evidence="1">MMC_N1</strain>
    </source>
</reference>
<proteinExistence type="predicted"/>